<reference evidence="4 5" key="1">
    <citation type="journal article" date="2020" name="Genomics">
        <title>Complete, high-quality genomes from long-read metagenomic sequencing of two wolf lichen thalli reveals enigmatic genome architecture.</title>
        <authorList>
            <person name="McKenzie S.K."/>
            <person name="Walston R.F."/>
            <person name="Allen J.L."/>
        </authorList>
    </citation>
    <scope>NUCLEOTIDE SEQUENCE [LARGE SCALE GENOMIC DNA]</scope>
    <source>
        <strain evidence="4">WasteWater2</strain>
    </source>
</reference>
<feature type="compositionally biased region" description="Basic and acidic residues" evidence="1">
    <location>
        <begin position="582"/>
        <end position="595"/>
    </location>
</feature>
<feature type="compositionally biased region" description="Acidic residues" evidence="1">
    <location>
        <begin position="290"/>
        <end position="302"/>
    </location>
</feature>
<name>A0A8H6CNT8_9LECA</name>
<feature type="region of interest" description="Disordered" evidence="1">
    <location>
        <begin position="285"/>
        <end position="322"/>
    </location>
</feature>
<sequence length="743" mass="82598">MKLTNFISLLLVFLGQLNLINGGQVALRPRPKTPLLSRSIPTNGSIFDPTDEESFYTVGDDPKTVIKSIHQASKRKYVNFERFEDYLRPQERLCTPSADNKTTVLTFPLDRALYLAARERWAGETRLVFIGHDPSCYAPEEERSSFKSLSIAFDDASQTIRVIGKPLRFGDRHFPAPTELIVGRAPRDVVLTSRMTSKQDRRPHWGNALKCLKHLKRCIIKHLNLDFDSPDKHISFDSEENEPRKKYWPPDKLKEDTGVPELFELYCLECRTTGGVDQEFHIIFNPVSGSDDDDENDDEKDDDDHHHSRRDDDDDDDDDDEGDFREMFKNHIKRAFVKYSVSDEIKIRKQIEILSNVGADLFCNVALVGTAPPGTMSCTPAYTGGGLQWEPSSAPEDKAARAKATGPKEVGDPKAGSGKTSSWGYSIWPMDVGIYVWMDLGISTQVNLTLPGFEATIPVGSEFEIDVMGGEDGGPIHTTNFDPIIEILKADLSIQSTEIHYNIAVGPKAGINIGLPKGDLGIGFGVRLDVVRVDNKWSEYKSKRPPPALSVKRLELNHSRAIALRKPDLYQTDVTSACTEPKGGEQKDGEPKEREEAFENAFGFTMDLKTGIYAFLNLAGFYVDTNWIGDKVGSDFSGLYWGIKSLVAKCGDCGEEQCLSQKINDVLDVAIDGLGFIDSTFRVSELTDSDHVSKDSILSLNDQMVGEDMPTGNPDVACYAKPASGISRRTVFGDEDVNVCQPK</sequence>
<feature type="compositionally biased region" description="Acidic residues" evidence="1">
    <location>
        <begin position="312"/>
        <end position="322"/>
    </location>
</feature>
<evidence type="ECO:0000256" key="2">
    <source>
        <dbReference type="SAM" id="SignalP"/>
    </source>
</evidence>
<dbReference type="EMBL" id="JACCJC010000090">
    <property type="protein sequence ID" value="KAF6226659.1"/>
    <property type="molecule type" value="Genomic_DNA"/>
</dbReference>
<feature type="region of interest" description="Disordered" evidence="1">
    <location>
        <begin position="390"/>
        <end position="419"/>
    </location>
</feature>
<organism evidence="4 5">
    <name type="scientific">Letharia columbiana</name>
    <dbReference type="NCBI Taxonomy" id="112416"/>
    <lineage>
        <taxon>Eukaryota</taxon>
        <taxon>Fungi</taxon>
        <taxon>Dikarya</taxon>
        <taxon>Ascomycota</taxon>
        <taxon>Pezizomycotina</taxon>
        <taxon>Lecanoromycetes</taxon>
        <taxon>OSLEUM clade</taxon>
        <taxon>Lecanoromycetidae</taxon>
        <taxon>Lecanorales</taxon>
        <taxon>Lecanorineae</taxon>
        <taxon>Parmeliaceae</taxon>
        <taxon>Letharia</taxon>
    </lineage>
</organism>
<dbReference type="InterPro" id="IPR054293">
    <property type="entry name" value="DUF7029"/>
</dbReference>
<protein>
    <recommendedName>
        <fullName evidence="3">DUF7029 domain-containing protein</fullName>
    </recommendedName>
</protein>
<gene>
    <name evidence="4" type="ORF">HO173_012405</name>
</gene>
<comment type="caution">
    <text evidence="4">The sequence shown here is derived from an EMBL/GenBank/DDBJ whole genome shotgun (WGS) entry which is preliminary data.</text>
</comment>
<feature type="chain" id="PRO_5034900257" description="DUF7029 domain-containing protein" evidence="2">
    <location>
        <begin position="23"/>
        <end position="743"/>
    </location>
</feature>
<feature type="signal peptide" evidence="2">
    <location>
        <begin position="1"/>
        <end position="22"/>
    </location>
</feature>
<proteinExistence type="predicted"/>
<accession>A0A8H6CNT8</accession>
<feature type="region of interest" description="Disordered" evidence="1">
    <location>
        <begin position="231"/>
        <end position="252"/>
    </location>
</feature>
<dbReference type="RefSeq" id="XP_037158810.1">
    <property type="nucleotide sequence ID" value="XM_037314274.1"/>
</dbReference>
<evidence type="ECO:0000256" key="1">
    <source>
        <dbReference type="SAM" id="MobiDB-lite"/>
    </source>
</evidence>
<dbReference type="AlphaFoldDB" id="A0A8H6CNT8"/>
<feature type="domain" description="DUF7029" evidence="3">
    <location>
        <begin position="73"/>
        <end position="166"/>
    </location>
</feature>
<dbReference type="GeneID" id="59294039"/>
<evidence type="ECO:0000313" key="5">
    <source>
        <dbReference type="Proteomes" id="UP000578531"/>
    </source>
</evidence>
<dbReference type="Proteomes" id="UP000578531">
    <property type="component" value="Unassembled WGS sequence"/>
</dbReference>
<keyword evidence="2" id="KW-0732">Signal</keyword>
<feature type="region of interest" description="Disordered" evidence="1">
    <location>
        <begin position="575"/>
        <end position="595"/>
    </location>
</feature>
<evidence type="ECO:0000259" key="3">
    <source>
        <dbReference type="Pfam" id="PF22974"/>
    </source>
</evidence>
<evidence type="ECO:0000313" key="4">
    <source>
        <dbReference type="EMBL" id="KAF6226659.1"/>
    </source>
</evidence>
<dbReference type="OrthoDB" id="10410436at2759"/>
<dbReference type="Pfam" id="PF22974">
    <property type="entry name" value="DUF7029"/>
    <property type="match status" value="1"/>
</dbReference>
<keyword evidence="5" id="KW-1185">Reference proteome</keyword>